<dbReference type="AlphaFoldDB" id="A0A2U2RJU7"/>
<dbReference type="PANTHER" id="PTHR44154:SF1">
    <property type="entry name" value="QUINONE OXIDOREDUCTASE"/>
    <property type="match status" value="1"/>
</dbReference>
<dbReference type="InterPro" id="IPR036291">
    <property type="entry name" value="NAD(P)-bd_dom_sf"/>
</dbReference>
<proteinExistence type="predicted"/>
<sequence length="301" mass="30284">MRAVVAPPEAAVPQVAEVPDPAPGPGEVLIRVGAASVNPADLAVVSGAVREAFGLSGTVGLGWDAAGTVEALGDGVEDLHVGDRVAGIDAAPPAPTRAQAELIALDRSAVARIPEGLGLLEAGTVPLNVLTADAALDALEQAAGPAAGRRLLITGAAGAVGGYALDLARERGWEVDGLARPSDAEFVERTGARLVGSIEPGAYVGVLDAANLHDDALAALGAGGVLVGLTGPWRESTPEGVTAVFANTSTDGDRLGELLERSLTEAFAPRIAQVLDLEDAAQAYRTAQESGSRGRVVLRIG</sequence>
<dbReference type="Gene3D" id="3.90.180.10">
    <property type="entry name" value="Medium-chain alcohol dehydrogenases, catalytic domain"/>
    <property type="match status" value="1"/>
</dbReference>
<dbReference type="InterPro" id="IPR051603">
    <property type="entry name" value="Zinc-ADH_QOR/CCCR"/>
</dbReference>
<protein>
    <submittedName>
        <fullName evidence="3">Alcohol dehydrogenase</fullName>
    </submittedName>
</protein>
<keyword evidence="4" id="KW-1185">Reference proteome</keyword>
<evidence type="ECO:0000256" key="1">
    <source>
        <dbReference type="ARBA" id="ARBA00022857"/>
    </source>
</evidence>
<comment type="caution">
    <text evidence="3">The sequence shown here is derived from an EMBL/GenBank/DDBJ whole genome shotgun (WGS) entry which is preliminary data.</text>
</comment>
<dbReference type="SUPFAM" id="SSF51735">
    <property type="entry name" value="NAD(P)-binding Rossmann-fold domains"/>
    <property type="match status" value="1"/>
</dbReference>
<reference evidence="3 4" key="1">
    <citation type="submission" date="2018-05" db="EMBL/GenBank/DDBJ databases">
        <title>Brachybacterium sp. M1HQ-2T, whole genome shotgun sequence.</title>
        <authorList>
            <person name="Tuo L."/>
        </authorList>
    </citation>
    <scope>NUCLEOTIDE SEQUENCE [LARGE SCALE GENOMIC DNA]</scope>
    <source>
        <strain evidence="3 4">M1HQ-2</strain>
    </source>
</reference>
<dbReference type="RefSeq" id="WP_109275822.1">
    <property type="nucleotide sequence ID" value="NZ_QFKX01000003.1"/>
</dbReference>
<dbReference type="Gene3D" id="3.40.50.720">
    <property type="entry name" value="NAD(P)-binding Rossmann-like Domain"/>
    <property type="match status" value="1"/>
</dbReference>
<dbReference type="CDD" id="cd05289">
    <property type="entry name" value="MDR_like_2"/>
    <property type="match status" value="1"/>
</dbReference>
<dbReference type="Pfam" id="PF13602">
    <property type="entry name" value="ADH_zinc_N_2"/>
    <property type="match status" value="1"/>
</dbReference>
<dbReference type="InterPro" id="IPR013154">
    <property type="entry name" value="ADH-like_N"/>
</dbReference>
<keyword evidence="1" id="KW-0521">NADP</keyword>
<dbReference type="GO" id="GO:0016491">
    <property type="term" value="F:oxidoreductase activity"/>
    <property type="evidence" value="ECO:0007669"/>
    <property type="project" value="InterPro"/>
</dbReference>
<dbReference type="EMBL" id="QFKX01000003">
    <property type="protein sequence ID" value="PWH06075.1"/>
    <property type="molecule type" value="Genomic_DNA"/>
</dbReference>
<organism evidence="3 4">
    <name type="scientific">Brachybacterium endophyticum</name>
    <dbReference type="NCBI Taxonomy" id="2182385"/>
    <lineage>
        <taxon>Bacteria</taxon>
        <taxon>Bacillati</taxon>
        <taxon>Actinomycetota</taxon>
        <taxon>Actinomycetes</taxon>
        <taxon>Micrococcales</taxon>
        <taxon>Dermabacteraceae</taxon>
        <taxon>Brachybacterium</taxon>
    </lineage>
</organism>
<name>A0A2U2RJU7_9MICO</name>
<dbReference type="PANTHER" id="PTHR44154">
    <property type="entry name" value="QUINONE OXIDOREDUCTASE"/>
    <property type="match status" value="1"/>
</dbReference>
<dbReference type="Pfam" id="PF08240">
    <property type="entry name" value="ADH_N"/>
    <property type="match status" value="1"/>
</dbReference>
<dbReference type="SUPFAM" id="SSF50129">
    <property type="entry name" value="GroES-like"/>
    <property type="match status" value="1"/>
</dbReference>
<accession>A0A2U2RJU7</accession>
<evidence type="ECO:0000259" key="2">
    <source>
        <dbReference type="SMART" id="SM00829"/>
    </source>
</evidence>
<feature type="domain" description="Enoyl reductase (ER)" evidence="2">
    <location>
        <begin position="6"/>
        <end position="298"/>
    </location>
</feature>
<dbReference type="SMART" id="SM00829">
    <property type="entry name" value="PKS_ER"/>
    <property type="match status" value="1"/>
</dbReference>
<dbReference type="InterPro" id="IPR020843">
    <property type="entry name" value="ER"/>
</dbReference>
<evidence type="ECO:0000313" key="4">
    <source>
        <dbReference type="Proteomes" id="UP000245590"/>
    </source>
</evidence>
<evidence type="ECO:0000313" key="3">
    <source>
        <dbReference type="EMBL" id="PWH06075.1"/>
    </source>
</evidence>
<dbReference type="OrthoDB" id="4190732at2"/>
<dbReference type="Proteomes" id="UP000245590">
    <property type="component" value="Unassembled WGS sequence"/>
</dbReference>
<gene>
    <name evidence="3" type="ORF">DEO23_09695</name>
</gene>
<dbReference type="InterPro" id="IPR011032">
    <property type="entry name" value="GroES-like_sf"/>
</dbReference>